<dbReference type="EMBL" id="JAAMPC010000016">
    <property type="protein sequence ID" value="KAG2254332.1"/>
    <property type="molecule type" value="Genomic_DNA"/>
</dbReference>
<feature type="region of interest" description="Disordered" evidence="1">
    <location>
        <begin position="21"/>
        <end position="43"/>
    </location>
</feature>
<organism evidence="2 3">
    <name type="scientific">Brassica carinata</name>
    <name type="common">Ethiopian mustard</name>
    <name type="synonym">Abyssinian cabbage</name>
    <dbReference type="NCBI Taxonomy" id="52824"/>
    <lineage>
        <taxon>Eukaryota</taxon>
        <taxon>Viridiplantae</taxon>
        <taxon>Streptophyta</taxon>
        <taxon>Embryophyta</taxon>
        <taxon>Tracheophyta</taxon>
        <taxon>Spermatophyta</taxon>
        <taxon>Magnoliopsida</taxon>
        <taxon>eudicotyledons</taxon>
        <taxon>Gunneridae</taxon>
        <taxon>Pentapetalae</taxon>
        <taxon>rosids</taxon>
        <taxon>malvids</taxon>
        <taxon>Brassicales</taxon>
        <taxon>Brassicaceae</taxon>
        <taxon>Brassiceae</taxon>
        <taxon>Brassica</taxon>
    </lineage>
</organism>
<feature type="compositionally biased region" description="Basic and acidic residues" evidence="1">
    <location>
        <begin position="23"/>
        <end position="34"/>
    </location>
</feature>
<sequence length="79" mass="8416">MGEGDRGLTYCPAASSLLISLPPEKKEKESESERGVAATRNGAPAMVSSPMMLPVYPSPSISSGEASWKHNKKFANVCF</sequence>
<dbReference type="Proteomes" id="UP000886595">
    <property type="component" value="Unassembled WGS sequence"/>
</dbReference>
<evidence type="ECO:0000313" key="2">
    <source>
        <dbReference type="EMBL" id="KAG2254332.1"/>
    </source>
</evidence>
<proteinExistence type="predicted"/>
<gene>
    <name evidence="2" type="ORF">Bca52824_084468</name>
</gene>
<reference evidence="2 3" key="1">
    <citation type="submission" date="2020-02" db="EMBL/GenBank/DDBJ databases">
        <authorList>
            <person name="Ma Q."/>
            <person name="Huang Y."/>
            <person name="Song X."/>
            <person name="Pei D."/>
        </authorList>
    </citation>
    <scope>NUCLEOTIDE SEQUENCE [LARGE SCALE GENOMIC DNA]</scope>
    <source>
        <strain evidence="2">Sxm20200214</strain>
        <tissue evidence="2">Leaf</tissue>
    </source>
</reference>
<name>A0A8X7PNQ5_BRACI</name>
<evidence type="ECO:0000313" key="3">
    <source>
        <dbReference type="Proteomes" id="UP000886595"/>
    </source>
</evidence>
<comment type="caution">
    <text evidence="2">The sequence shown here is derived from an EMBL/GenBank/DDBJ whole genome shotgun (WGS) entry which is preliminary data.</text>
</comment>
<protein>
    <submittedName>
        <fullName evidence="2">Uncharacterized protein</fullName>
    </submittedName>
</protein>
<dbReference type="AlphaFoldDB" id="A0A8X7PNQ5"/>
<keyword evidence="3" id="KW-1185">Reference proteome</keyword>
<evidence type="ECO:0000256" key="1">
    <source>
        <dbReference type="SAM" id="MobiDB-lite"/>
    </source>
</evidence>
<accession>A0A8X7PNQ5</accession>